<dbReference type="Pfam" id="PF13385">
    <property type="entry name" value="Laminin_G_3"/>
    <property type="match status" value="1"/>
</dbReference>
<dbReference type="SUPFAM" id="SSF49899">
    <property type="entry name" value="Concanavalin A-like lectins/glucanases"/>
    <property type="match status" value="1"/>
</dbReference>
<dbReference type="AlphaFoldDB" id="A0A975J0Y7"/>
<keyword evidence="1" id="KW-0812">Transmembrane</keyword>
<gene>
    <name evidence="3" type="ORF">KBB96_03755</name>
</gene>
<keyword evidence="4" id="KW-1185">Reference proteome</keyword>
<proteinExistence type="predicted"/>
<name>A0A975J0Y7_9BACT</name>
<keyword evidence="1" id="KW-0472">Membrane</keyword>
<keyword evidence="1" id="KW-1133">Transmembrane helix</keyword>
<evidence type="ECO:0000259" key="2">
    <source>
        <dbReference type="Pfam" id="PF04773"/>
    </source>
</evidence>
<dbReference type="InterPro" id="IPR012373">
    <property type="entry name" value="Ferrdict_sens_TM"/>
</dbReference>
<feature type="domain" description="FecR protein" evidence="2">
    <location>
        <begin position="184"/>
        <end position="237"/>
    </location>
</feature>
<reference evidence="3" key="1">
    <citation type="submission" date="2021-04" db="EMBL/GenBank/DDBJ databases">
        <title>Luteolibacter sp. 32A isolated from the skin of an Anderson's salamander (Ambystoma andersonii).</title>
        <authorList>
            <person name="Spergser J."/>
            <person name="Busse H.-J."/>
        </authorList>
    </citation>
    <scope>NUCLEOTIDE SEQUENCE</scope>
    <source>
        <strain evidence="3">32A</strain>
    </source>
</reference>
<dbReference type="Pfam" id="PF04773">
    <property type="entry name" value="FecR"/>
    <property type="match status" value="1"/>
</dbReference>
<evidence type="ECO:0000313" key="3">
    <source>
        <dbReference type="EMBL" id="QUE52008.1"/>
    </source>
</evidence>
<dbReference type="KEGG" id="lamb:KBB96_03755"/>
<dbReference type="PANTHER" id="PTHR30273">
    <property type="entry name" value="PERIPLASMIC SIGNAL SENSOR AND SIGMA FACTOR ACTIVATOR FECR-RELATED"/>
    <property type="match status" value="1"/>
</dbReference>
<sequence length="526" mass="57364">MNEHEDIIARMIEGDASPEEIARLTDAARIDPALRARMAEATALHGMLGIVMEDEFSRERRLQNILKAVKATEQDHFVEAVQDKVREGNRFRRIRRGIAIAAAVALCLTGWMFLAGKHRAVATVARVETVTWGKSVEFDAGSHLKSGQHLSFDSGLVELQIGKRGKMIVEGPADLEFAAADKSILHRGRVVMRVTPAGHGYRMETPGGAVVDLGTEFAVSVGDKGDTETHVLEGEVEAFPNGGGKVLLTRDKALRFAHGGESIPADLGEFYTAMPPTHSKTVNQVHWPLDTITDATTPAVSDGMPPGPKDFRLLSRGSFPPPYGSEGVFGRALRFDGNQAYAESDFRGIGGAAPRTVSFWVKVPKDFNPKEGFAIVSWGNFVPDHPGGVWQIAVNPLVEDGPIGRIRVGTHQGQIVGTRDLRDDNWHHVAAVLYGGSQPNVGTHVLVYLDGKLEPISRRALREISTDIDTATHGVWLGRDITNNAKSLAQDKRRFFRGDIDEVYIFDAALSQSDILRLKDGNVAPE</sequence>
<dbReference type="RefSeq" id="WP_211632435.1">
    <property type="nucleotide sequence ID" value="NZ_CP073100.1"/>
</dbReference>
<dbReference type="Gene3D" id="2.60.120.200">
    <property type="match status" value="1"/>
</dbReference>
<dbReference type="PANTHER" id="PTHR30273:SF2">
    <property type="entry name" value="PROTEIN FECR"/>
    <property type="match status" value="1"/>
</dbReference>
<dbReference type="Gene3D" id="2.60.120.1440">
    <property type="match status" value="1"/>
</dbReference>
<dbReference type="InterPro" id="IPR013320">
    <property type="entry name" value="ConA-like_dom_sf"/>
</dbReference>
<protein>
    <submittedName>
        <fullName evidence="3">FecR domain-containing protein</fullName>
    </submittedName>
</protein>
<accession>A0A975J0Y7</accession>
<dbReference type="Proteomes" id="UP000676169">
    <property type="component" value="Chromosome"/>
</dbReference>
<feature type="transmembrane region" description="Helical" evidence="1">
    <location>
        <begin position="94"/>
        <end position="114"/>
    </location>
</feature>
<organism evidence="3 4">
    <name type="scientific">Luteolibacter ambystomatis</name>
    <dbReference type="NCBI Taxonomy" id="2824561"/>
    <lineage>
        <taxon>Bacteria</taxon>
        <taxon>Pseudomonadati</taxon>
        <taxon>Verrucomicrobiota</taxon>
        <taxon>Verrucomicrobiia</taxon>
        <taxon>Verrucomicrobiales</taxon>
        <taxon>Verrucomicrobiaceae</taxon>
        <taxon>Luteolibacter</taxon>
    </lineage>
</organism>
<evidence type="ECO:0000313" key="4">
    <source>
        <dbReference type="Proteomes" id="UP000676169"/>
    </source>
</evidence>
<dbReference type="InterPro" id="IPR006860">
    <property type="entry name" value="FecR"/>
</dbReference>
<dbReference type="GO" id="GO:0016989">
    <property type="term" value="F:sigma factor antagonist activity"/>
    <property type="evidence" value="ECO:0007669"/>
    <property type="project" value="TreeGrafter"/>
</dbReference>
<dbReference type="EMBL" id="CP073100">
    <property type="protein sequence ID" value="QUE52008.1"/>
    <property type="molecule type" value="Genomic_DNA"/>
</dbReference>
<evidence type="ECO:0000256" key="1">
    <source>
        <dbReference type="SAM" id="Phobius"/>
    </source>
</evidence>